<dbReference type="GeneID" id="28739133"/>
<feature type="region of interest" description="Disordered" evidence="1">
    <location>
        <begin position="36"/>
        <end position="132"/>
    </location>
</feature>
<dbReference type="EMBL" id="LFJN01000005">
    <property type="protein sequence ID" value="KPI43157.1"/>
    <property type="molecule type" value="Genomic_DNA"/>
</dbReference>
<gene>
    <name evidence="2" type="ORF">AB675_6927</name>
</gene>
<evidence type="ECO:0000313" key="3">
    <source>
        <dbReference type="Proteomes" id="UP000038010"/>
    </source>
</evidence>
<feature type="compositionally biased region" description="Basic and acidic residues" evidence="1">
    <location>
        <begin position="55"/>
        <end position="84"/>
    </location>
</feature>
<feature type="compositionally biased region" description="Basic and acidic residues" evidence="1">
    <location>
        <begin position="97"/>
        <end position="112"/>
    </location>
</feature>
<dbReference type="OrthoDB" id="3945172at2759"/>
<sequence length="132" mass="14190">MPRLPPPSATLLARTALLHRALPRSSASYTLRSFASTDAAEKGAQNSRPGWSGRPIDDHAVKRDGTDSQSKESQEGMKRHEDAKAGQLDTGHGQGVSRRDEAGSAQKTKEEFPEAPDPGLGMNSERGRKGNQ</sequence>
<protein>
    <submittedName>
        <fullName evidence="2">Uncharacterized protein</fullName>
    </submittedName>
</protein>
<accession>A0A0N1P293</accession>
<dbReference type="RefSeq" id="XP_018003120.1">
    <property type="nucleotide sequence ID" value="XM_018147254.1"/>
</dbReference>
<organism evidence="2 3">
    <name type="scientific">Cyphellophora attinorum</name>
    <dbReference type="NCBI Taxonomy" id="1664694"/>
    <lineage>
        <taxon>Eukaryota</taxon>
        <taxon>Fungi</taxon>
        <taxon>Dikarya</taxon>
        <taxon>Ascomycota</taxon>
        <taxon>Pezizomycotina</taxon>
        <taxon>Eurotiomycetes</taxon>
        <taxon>Chaetothyriomycetidae</taxon>
        <taxon>Chaetothyriales</taxon>
        <taxon>Cyphellophoraceae</taxon>
        <taxon>Cyphellophora</taxon>
    </lineage>
</organism>
<dbReference type="AlphaFoldDB" id="A0A0N1P293"/>
<dbReference type="VEuPathDB" id="FungiDB:AB675_6927"/>
<keyword evidence="3" id="KW-1185">Reference proteome</keyword>
<proteinExistence type="predicted"/>
<evidence type="ECO:0000313" key="2">
    <source>
        <dbReference type="EMBL" id="KPI43157.1"/>
    </source>
</evidence>
<reference evidence="2 3" key="1">
    <citation type="submission" date="2015-06" db="EMBL/GenBank/DDBJ databases">
        <title>Draft genome of the ant-associated black yeast Phialophora attae CBS 131958.</title>
        <authorList>
            <person name="Moreno L.F."/>
            <person name="Stielow B.J."/>
            <person name="de Hoog S."/>
            <person name="Vicente V.A."/>
            <person name="Weiss V.A."/>
            <person name="de Vries M."/>
            <person name="Cruz L.M."/>
            <person name="Souza E.M."/>
        </authorList>
    </citation>
    <scope>NUCLEOTIDE SEQUENCE [LARGE SCALE GENOMIC DNA]</scope>
    <source>
        <strain evidence="2 3">CBS 131958</strain>
    </source>
</reference>
<comment type="caution">
    <text evidence="2">The sequence shown here is derived from an EMBL/GenBank/DDBJ whole genome shotgun (WGS) entry which is preliminary data.</text>
</comment>
<name>A0A0N1P293_9EURO</name>
<evidence type="ECO:0000256" key="1">
    <source>
        <dbReference type="SAM" id="MobiDB-lite"/>
    </source>
</evidence>
<dbReference type="Proteomes" id="UP000038010">
    <property type="component" value="Unassembled WGS sequence"/>
</dbReference>